<keyword evidence="2" id="KW-1185">Reference proteome</keyword>
<organism evidence="2 3">
    <name type="scientific">Panagrolaimus davidi</name>
    <dbReference type="NCBI Taxonomy" id="227884"/>
    <lineage>
        <taxon>Eukaryota</taxon>
        <taxon>Metazoa</taxon>
        <taxon>Ecdysozoa</taxon>
        <taxon>Nematoda</taxon>
        <taxon>Chromadorea</taxon>
        <taxon>Rhabditida</taxon>
        <taxon>Tylenchina</taxon>
        <taxon>Panagrolaimomorpha</taxon>
        <taxon>Panagrolaimoidea</taxon>
        <taxon>Panagrolaimidae</taxon>
        <taxon>Panagrolaimus</taxon>
    </lineage>
</organism>
<evidence type="ECO:0000256" key="1">
    <source>
        <dbReference type="SAM" id="MobiDB-lite"/>
    </source>
</evidence>
<sequence>MAVKNFFWRVFRYESESDVRIEEAKSDEDEYGHHEEHHTVRHIRNDSKSIFSHDGRFAHGGDRLKGLGHSVYESGTNLGHIVYNGSATVKA</sequence>
<proteinExistence type="predicted"/>
<dbReference type="WBParaSite" id="PDA_v2.g15710.t1">
    <property type="protein sequence ID" value="PDA_v2.g15710.t1"/>
    <property type="gene ID" value="PDA_v2.g15710"/>
</dbReference>
<protein>
    <submittedName>
        <fullName evidence="3">Uncharacterized protein</fullName>
    </submittedName>
</protein>
<feature type="region of interest" description="Disordered" evidence="1">
    <location>
        <begin position="24"/>
        <end position="45"/>
    </location>
</feature>
<dbReference type="Proteomes" id="UP000887578">
    <property type="component" value="Unplaced"/>
</dbReference>
<accession>A0A914PDI7</accession>
<feature type="compositionally biased region" description="Basic and acidic residues" evidence="1">
    <location>
        <begin position="31"/>
        <end position="45"/>
    </location>
</feature>
<dbReference type="AlphaFoldDB" id="A0A914PDI7"/>
<reference evidence="3" key="1">
    <citation type="submission" date="2022-11" db="UniProtKB">
        <authorList>
            <consortium name="WormBaseParasite"/>
        </authorList>
    </citation>
    <scope>IDENTIFICATION</scope>
</reference>
<evidence type="ECO:0000313" key="3">
    <source>
        <dbReference type="WBParaSite" id="PDA_v2.g15710.t1"/>
    </source>
</evidence>
<evidence type="ECO:0000313" key="2">
    <source>
        <dbReference type="Proteomes" id="UP000887578"/>
    </source>
</evidence>
<name>A0A914PDI7_9BILA</name>